<evidence type="ECO:0000313" key="2">
    <source>
        <dbReference type="Proteomes" id="UP000076503"/>
    </source>
</evidence>
<accession>A0A167F652</accession>
<comment type="caution">
    <text evidence="1">The sequence shown here is derived from an EMBL/GenBank/DDBJ whole genome shotgun (WGS) entry which is preliminary data.</text>
</comment>
<proteinExistence type="predicted"/>
<evidence type="ECO:0008006" key="3">
    <source>
        <dbReference type="Google" id="ProtNLM"/>
    </source>
</evidence>
<protein>
    <recommendedName>
        <fullName evidence="3">DHHA1 domain-containing protein</fullName>
    </recommendedName>
</protein>
<name>A0A167F652_9GAMM</name>
<dbReference type="AlphaFoldDB" id="A0A167F652"/>
<evidence type="ECO:0000313" key="1">
    <source>
        <dbReference type="EMBL" id="KZN51732.1"/>
    </source>
</evidence>
<organism evidence="1 2">
    <name type="scientific">Pseudoalteromonas luteoviolacea H33</name>
    <dbReference type="NCBI Taxonomy" id="1365251"/>
    <lineage>
        <taxon>Bacteria</taxon>
        <taxon>Pseudomonadati</taxon>
        <taxon>Pseudomonadota</taxon>
        <taxon>Gammaproteobacteria</taxon>
        <taxon>Alteromonadales</taxon>
        <taxon>Pseudoalteromonadaceae</taxon>
        <taxon>Pseudoalteromonas</taxon>
    </lineage>
</organism>
<reference evidence="1 2" key="1">
    <citation type="submission" date="2013-07" db="EMBL/GenBank/DDBJ databases">
        <title>Comparative Genomic and Metabolomic Analysis of Twelve Strains of Pseudoalteromonas luteoviolacea.</title>
        <authorList>
            <person name="Vynne N.G."/>
            <person name="Mansson M."/>
            <person name="Gram L."/>
        </authorList>
    </citation>
    <scope>NUCLEOTIDE SEQUENCE [LARGE SCALE GENOMIC DNA]</scope>
    <source>
        <strain evidence="1 2">H33</strain>
    </source>
</reference>
<dbReference type="EMBL" id="AUXZ01000066">
    <property type="protein sequence ID" value="KZN51732.1"/>
    <property type="molecule type" value="Genomic_DNA"/>
</dbReference>
<sequence length="294" mass="32638">MLTQQNTSILCPTNDLEAHSIIELAKLHGFTIFEGPSFWGATLADALAEIDLNTCKPNLLAIELPDLDGEAQQYLDQTGIVLHTLDHHQYPQSDARHTLSAIEQFAALFSLLLSDYEQLVAANDKGFIPGLLAAGASYQQMRQIRDDEARVRGVAQERAQAFTWLNTALSSATSIDDVVYLACPADYVRVMSEVAQFPTQAAYEQALSSGTELKLRQVVIQYQKQNTTTQIEVLANKNRNAFSELVANWPYSSLQSWFGGQAPNYFFGASAKKDATACSHQFDELYDQIKHILK</sequence>
<gene>
    <name evidence="1" type="ORF">N476_11845</name>
</gene>
<dbReference type="Proteomes" id="UP000076503">
    <property type="component" value="Unassembled WGS sequence"/>
</dbReference>
<dbReference type="PATRIC" id="fig|1365251.3.peg.1573"/>